<gene>
    <name evidence="1" type="ORF">SAMN06295879_3344</name>
</gene>
<dbReference type="EMBL" id="FUYG01000010">
    <property type="protein sequence ID" value="SKB01801.1"/>
    <property type="molecule type" value="Genomic_DNA"/>
</dbReference>
<sequence>MRQSEFRRAVSDEFGPAYGRVLTGDLVITELSDRTADDALRQGVPVRDVWLALCRASGVPESRWHGVGLPSPRS</sequence>
<name>A0A1T4YKM1_9MICO</name>
<evidence type="ECO:0008006" key="3">
    <source>
        <dbReference type="Google" id="ProtNLM"/>
    </source>
</evidence>
<dbReference type="RefSeq" id="WP_078715312.1">
    <property type="nucleotide sequence ID" value="NZ_FUYG01000010.1"/>
</dbReference>
<reference evidence="2" key="1">
    <citation type="submission" date="2017-02" db="EMBL/GenBank/DDBJ databases">
        <authorList>
            <person name="Varghese N."/>
            <person name="Submissions S."/>
        </authorList>
    </citation>
    <scope>NUCLEOTIDE SEQUENCE [LARGE SCALE GENOMIC DNA]</scope>
    <source>
        <strain evidence="2">VKM Ac-2052</strain>
    </source>
</reference>
<dbReference type="Proteomes" id="UP000189735">
    <property type="component" value="Unassembled WGS sequence"/>
</dbReference>
<evidence type="ECO:0000313" key="1">
    <source>
        <dbReference type="EMBL" id="SKB01801.1"/>
    </source>
</evidence>
<dbReference type="AlphaFoldDB" id="A0A1T4YKM1"/>
<protein>
    <recommendedName>
        <fullName evidence="3">DUF3046 domain-containing protein</fullName>
    </recommendedName>
</protein>
<proteinExistence type="predicted"/>
<dbReference type="Pfam" id="PF11248">
    <property type="entry name" value="DUF3046"/>
    <property type="match status" value="1"/>
</dbReference>
<evidence type="ECO:0000313" key="2">
    <source>
        <dbReference type="Proteomes" id="UP000189735"/>
    </source>
</evidence>
<accession>A0A1T4YKM1</accession>
<dbReference type="InterPro" id="IPR021408">
    <property type="entry name" value="DUF3046"/>
</dbReference>
<organism evidence="1 2">
    <name type="scientific">Agreia bicolorata</name>
    <dbReference type="NCBI Taxonomy" id="110935"/>
    <lineage>
        <taxon>Bacteria</taxon>
        <taxon>Bacillati</taxon>
        <taxon>Actinomycetota</taxon>
        <taxon>Actinomycetes</taxon>
        <taxon>Micrococcales</taxon>
        <taxon>Microbacteriaceae</taxon>
        <taxon>Agreia</taxon>
    </lineage>
</organism>